<organism evidence="1 2">
    <name type="scientific">Arctium lappa</name>
    <name type="common">Greater burdock</name>
    <name type="synonym">Lappa major</name>
    <dbReference type="NCBI Taxonomy" id="4217"/>
    <lineage>
        <taxon>Eukaryota</taxon>
        <taxon>Viridiplantae</taxon>
        <taxon>Streptophyta</taxon>
        <taxon>Embryophyta</taxon>
        <taxon>Tracheophyta</taxon>
        <taxon>Spermatophyta</taxon>
        <taxon>Magnoliopsida</taxon>
        <taxon>eudicotyledons</taxon>
        <taxon>Gunneridae</taxon>
        <taxon>Pentapetalae</taxon>
        <taxon>asterids</taxon>
        <taxon>campanulids</taxon>
        <taxon>Asterales</taxon>
        <taxon>Asteraceae</taxon>
        <taxon>Carduoideae</taxon>
        <taxon>Cardueae</taxon>
        <taxon>Arctiinae</taxon>
        <taxon>Arctium</taxon>
    </lineage>
</organism>
<dbReference type="EMBL" id="CM042063">
    <property type="protein sequence ID" value="KAI3668235.1"/>
    <property type="molecule type" value="Genomic_DNA"/>
</dbReference>
<keyword evidence="2" id="KW-1185">Reference proteome</keyword>
<reference evidence="1 2" key="2">
    <citation type="journal article" date="2022" name="Mol. Ecol. Resour.">
        <title>The genomes of chicory, endive, great burdock and yacon provide insights into Asteraceae paleo-polyploidization history and plant inulin production.</title>
        <authorList>
            <person name="Fan W."/>
            <person name="Wang S."/>
            <person name="Wang H."/>
            <person name="Wang A."/>
            <person name="Jiang F."/>
            <person name="Liu H."/>
            <person name="Zhao H."/>
            <person name="Xu D."/>
            <person name="Zhang Y."/>
        </authorList>
    </citation>
    <scope>NUCLEOTIDE SEQUENCE [LARGE SCALE GENOMIC DNA]</scope>
    <source>
        <strain evidence="2">cv. Niubang</strain>
    </source>
</reference>
<name>A0ACB8XMH0_ARCLA</name>
<protein>
    <submittedName>
        <fullName evidence="1">Uncharacterized protein</fullName>
    </submittedName>
</protein>
<reference evidence="2" key="1">
    <citation type="journal article" date="2022" name="Mol. Ecol. Resour.">
        <title>The genomes of chicory, endive, great burdock and yacon provide insights into Asteraceae palaeo-polyploidization history and plant inulin production.</title>
        <authorList>
            <person name="Fan W."/>
            <person name="Wang S."/>
            <person name="Wang H."/>
            <person name="Wang A."/>
            <person name="Jiang F."/>
            <person name="Liu H."/>
            <person name="Zhao H."/>
            <person name="Xu D."/>
            <person name="Zhang Y."/>
        </authorList>
    </citation>
    <scope>NUCLEOTIDE SEQUENCE [LARGE SCALE GENOMIC DNA]</scope>
    <source>
        <strain evidence="2">cv. Niubang</strain>
    </source>
</reference>
<comment type="caution">
    <text evidence="1">The sequence shown here is derived from an EMBL/GenBank/DDBJ whole genome shotgun (WGS) entry which is preliminary data.</text>
</comment>
<evidence type="ECO:0000313" key="2">
    <source>
        <dbReference type="Proteomes" id="UP001055879"/>
    </source>
</evidence>
<gene>
    <name evidence="1" type="ORF">L6452_43312</name>
</gene>
<proteinExistence type="predicted"/>
<accession>A0ACB8XMH0</accession>
<dbReference type="Proteomes" id="UP001055879">
    <property type="component" value="Linkage Group LG17"/>
</dbReference>
<sequence length="136" mass="14823">MNGVDETCFDELCCEKSGCDETGFNELGFEGGGCDETGYDEHDFEEGVCDETGFSETGCDESGFGEIGDFNPRRTVIPLWGGFFIKIVLFCGVIGALPLKLLVDMLKNLLHSGAVIHSGTVELGFHPKCMHLQFLQ</sequence>
<evidence type="ECO:0000313" key="1">
    <source>
        <dbReference type="EMBL" id="KAI3668235.1"/>
    </source>
</evidence>